<dbReference type="Gene3D" id="3.20.20.140">
    <property type="entry name" value="Metal-dependent hydrolases"/>
    <property type="match status" value="1"/>
</dbReference>
<sequence length="457" mass="51148">MDLLIKNGILVTPTDCFKADIGVDEGKIVAISSKMPAEADDVVDAKGKYVLPGGIDPHTHMEMPFMGATTVDDFEYGTIAAAFGGVTTIIDFAIQPKDKTFLETIALWKAKADPKVVTDYALHVAVTNLTEDLIKEIPDVQKAGVQSFKLFMPYRKEGLMSDDGRIFRMLEESRKLNFLVQLHAENNSILEMLIERNVNAGKLSAEYHAKSRPNYCEGEAINRGLAMAHATNGNLYIVHMSTKEGLMELRRWKAMGANVFGETCPHYLVLNDEKYFSSKGRRYIMSPPLRSKADNEALWEGILDYSFDTVGTDHCTFTDAQKDLGKDNFTKVPNGVPGVETMIPLLYTEGVKRKRMSINRLVEVTALNSAKLFGLYPRKGTLNIGSDADIVIFDPDFELQLSRENLHSKIDYSIYEEFKVKGMPTYTFVRGKPVVYNREYVGKKGSGRYVPATKPQF</sequence>
<dbReference type="PANTHER" id="PTHR11647:SF1">
    <property type="entry name" value="COLLAPSIN RESPONSE MEDIATOR PROTEIN"/>
    <property type="match status" value="1"/>
</dbReference>
<organism evidence="6">
    <name type="scientific">Candidatus Methanomethylicus mesodigestus</name>
    <dbReference type="NCBI Taxonomy" id="1867258"/>
    <lineage>
        <taxon>Archaea</taxon>
        <taxon>Thermoproteota</taxon>
        <taxon>Methanosuratincolia</taxon>
        <taxon>Candidatus Methanomethylicales</taxon>
        <taxon>Candidatus Methanomethylicaceae</taxon>
        <taxon>Candidatus Methanomethylicus</taxon>
    </lineage>
</organism>
<evidence type="ECO:0000313" key="6">
    <source>
        <dbReference type="EMBL" id="HFK21253.1"/>
    </source>
</evidence>
<evidence type="ECO:0000256" key="1">
    <source>
        <dbReference type="ARBA" id="ARBA00001947"/>
    </source>
</evidence>
<feature type="domain" description="Amidohydrolase-related" evidence="5">
    <location>
        <begin position="49"/>
        <end position="434"/>
    </location>
</feature>
<name>A0A7C3N5V6_9CREN</name>
<dbReference type="NCBIfam" id="TIGR02033">
    <property type="entry name" value="D-hydantoinase"/>
    <property type="match status" value="1"/>
</dbReference>
<dbReference type="InterPro" id="IPR050378">
    <property type="entry name" value="Metallo-dep_Hydrolases_sf"/>
</dbReference>
<evidence type="ECO:0000256" key="2">
    <source>
        <dbReference type="ARBA" id="ARBA00008829"/>
    </source>
</evidence>
<dbReference type="EMBL" id="DSTX01000013">
    <property type="protein sequence ID" value="HFK21253.1"/>
    <property type="molecule type" value="Genomic_DNA"/>
</dbReference>
<dbReference type="EC" id="3.5.2.2" evidence="6"/>
<dbReference type="AlphaFoldDB" id="A0A7C3N5V6"/>
<dbReference type="Gene3D" id="2.30.40.10">
    <property type="entry name" value="Urease, subunit C, domain 1"/>
    <property type="match status" value="1"/>
</dbReference>
<proteinExistence type="inferred from homology"/>
<dbReference type="GO" id="GO:0005829">
    <property type="term" value="C:cytosol"/>
    <property type="evidence" value="ECO:0007669"/>
    <property type="project" value="TreeGrafter"/>
</dbReference>
<dbReference type="Pfam" id="PF01979">
    <property type="entry name" value="Amidohydro_1"/>
    <property type="match status" value="1"/>
</dbReference>
<accession>A0A7C3N5V6</accession>
<dbReference type="SUPFAM" id="SSF51556">
    <property type="entry name" value="Metallo-dependent hydrolases"/>
    <property type="match status" value="1"/>
</dbReference>
<protein>
    <submittedName>
        <fullName evidence="6">Dihydropyrimidinase</fullName>
        <ecNumber evidence="6">3.5.2.2</ecNumber>
    </submittedName>
</protein>
<dbReference type="PANTHER" id="PTHR11647">
    <property type="entry name" value="HYDRANTOINASE/DIHYDROPYRIMIDINASE FAMILY MEMBER"/>
    <property type="match status" value="1"/>
</dbReference>
<keyword evidence="4 6" id="KW-0378">Hydrolase</keyword>
<dbReference type="GO" id="GO:0046872">
    <property type="term" value="F:metal ion binding"/>
    <property type="evidence" value="ECO:0007669"/>
    <property type="project" value="UniProtKB-KW"/>
</dbReference>
<dbReference type="InterPro" id="IPR032466">
    <property type="entry name" value="Metal_Hydrolase"/>
</dbReference>
<reference evidence="6" key="1">
    <citation type="journal article" date="2020" name="mSystems">
        <title>Genome- and Community-Level Interaction Insights into Carbon Utilization and Element Cycling Functions of Hydrothermarchaeota in Hydrothermal Sediment.</title>
        <authorList>
            <person name="Zhou Z."/>
            <person name="Liu Y."/>
            <person name="Xu W."/>
            <person name="Pan J."/>
            <person name="Luo Z.H."/>
            <person name="Li M."/>
        </authorList>
    </citation>
    <scope>NUCLEOTIDE SEQUENCE [LARGE SCALE GENOMIC DNA]</scope>
    <source>
        <strain evidence="6">SpSt-468</strain>
    </source>
</reference>
<dbReference type="InterPro" id="IPR011778">
    <property type="entry name" value="Hydantoinase/dihydroPyrase"/>
</dbReference>
<dbReference type="SUPFAM" id="SSF51338">
    <property type="entry name" value="Composite domain of metallo-dependent hydrolases"/>
    <property type="match status" value="1"/>
</dbReference>
<evidence type="ECO:0000259" key="5">
    <source>
        <dbReference type="Pfam" id="PF01979"/>
    </source>
</evidence>
<comment type="caution">
    <text evidence="6">The sequence shown here is derived from an EMBL/GenBank/DDBJ whole genome shotgun (WGS) entry which is preliminary data.</text>
</comment>
<dbReference type="InterPro" id="IPR011059">
    <property type="entry name" value="Metal-dep_hydrolase_composite"/>
</dbReference>
<dbReference type="FunFam" id="3.20.20.140:FF:000076">
    <property type="entry name" value="Dihydropyrimidinase like 2"/>
    <property type="match status" value="1"/>
</dbReference>
<dbReference type="GO" id="GO:0004157">
    <property type="term" value="F:dihydropyrimidinase activity"/>
    <property type="evidence" value="ECO:0007669"/>
    <property type="project" value="UniProtKB-EC"/>
</dbReference>
<keyword evidence="3" id="KW-0479">Metal-binding</keyword>
<comment type="cofactor">
    <cofactor evidence="1">
        <name>Zn(2+)</name>
        <dbReference type="ChEBI" id="CHEBI:29105"/>
    </cofactor>
</comment>
<dbReference type="InterPro" id="IPR006680">
    <property type="entry name" value="Amidohydro-rel"/>
</dbReference>
<dbReference type="CDD" id="cd01314">
    <property type="entry name" value="D-HYD"/>
    <property type="match status" value="1"/>
</dbReference>
<gene>
    <name evidence="6" type="primary">hydA</name>
    <name evidence="6" type="ORF">ENS19_08280</name>
</gene>
<evidence type="ECO:0000256" key="3">
    <source>
        <dbReference type="ARBA" id="ARBA00022723"/>
    </source>
</evidence>
<evidence type="ECO:0000256" key="4">
    <source>
        <dbReference type="ARBA" id="ARBA00022801"/>
    </source>
</evidence>
<comment type="similarity">
    <text evidence="2">Belongs to the metallo-dependent hydrolases superfamily. Hydantoinase/dihydropyrimidinase family.</text>
</comment>